<organism evidence="10 11">
    <name type="scientific">Vibrio penaeicida</name>
    <dbReference type="NCBI Taxonomy" id="104609"/>
    <lineage>
        <taxon>Bacteria</taxon>
        <taxon>Pseudomonadati</taxon>
        <taxon>Pseudomonadota</taxon>
        <taxon>Gammaproteobacteria</taxon>
        <taxon>Vibrionales</taxon>
        <taxon>Vibrionaceae</taxon>
        <taxon>Vibrio</taxon>
    </lineage>
</organism>
<name>A0AAV5NKX8_9VIBR</name>
<dbReference type="InterPro" id="IPR004090">
    <property type="entry name" value="Chemotax_Me-accpt_rcpt"/>
</dbReference>
<evidence type="ECO:0000259" key="8">
    <source>
        <dbReference type="PROSITE" id="PS50111"/>
    </source>
</evidence>
<feature type="domain" description="HAMP" evidence="9">
    <location>
        <begin position="211"/>
        <end position="265"/>
    </location>
</feature>
<dbReference type="SUPFAM" id="SSF58104">
    <property type="entry name" value="Methyl-accepting chemotaxis protein (MCP) signaling domain"/>
    <property type="match status" value="1"/>
</dbReference>
<comment type="similarity">
    <text evidence="6">Belongs to the methyl-accepting chemotaxis (MCP) protein family.</text>
</comment>
<dbReference type="RefSeq" id="WP_185829687.1">
    <property type="nucleotide sequence ID" value="NZ_AP025146.1"/>
</dbReference>
<sequence>MMKNITIKNKLRLPLFLIIALFLFSSGINIKYAWLQNDLTQQLSSANQASVNLNDAYRDLYQASYAVSGMTIADSRQEFEVHKFEYDDNAFRAAPRLQSAAAIAEFMPTNFMNDVDTMVQSTNQWLSNYEMIKQSDEVNWADAFYENRLEAFRLFSIARDDLNVVGDAIELKISQLEMEITDARLFGERALEFSIALIVVLTLVILMLYNKTVIQPISALKVALQNIASGDGDLSQRLVSNSNDELGDISVAFNTFVHTIQNTVAKVTETSQSIHDELHELKKITAQISTSTSIQQADSQAVAAAVAEMQHASHSVCENANITASSAHQANDQVEATSHTIKNTINEITNLVNDVETAGDVINQLNNDVDKISSVLEVIRGIAEQTNLLALNAAIEAARAGEQGRGFAVVADEVRSLASRTQESTGEIHSMIERLQNGAKQAVDVMEQSIASSNHTIGSAAQANDSLSSIETAIQDMSEKTDIIANAATEQSTVSNEITQNVQAIADASNAIVQVVSQAADRFQQMETQSLSLNKLVRQFKI</sequence>
<dbReference type="FunFam" id="1.10.287.950:FF:000001">
    <property type="entry name" value="Methyl-accepting chemotaxis sensory transducer"/>
    <property type="match status" value="1"/>
</dbReference>
<keyword evidence="11" id="KW-1185">Reference proteome</keyword>
<dbReference type="CDD" id="cd06225">
    <property type="entry name" value="HAMP"/>
    <property type="match status" value="1"/>
</dbReference>
<dbReference type="PROSITE" id="PS50111">
    <property type="entry name" value="CHEMOTAXIS_TRANSDUC_2"/>
    <property type="match status" value="1"/>
</dbReference>
<dbReference type="PANTHER" id="PTHR32089:SF119">
    <property type="entry name" value="METHYL-ACCEPTING CHEMOTAXIS PROTEIN CTPL"/>
    <property type="match status" value="1"/>
</dbReference>
<evidence type="ECO:0000256" key="6">
    <source>
        <dbReference type="ARBA" id="ARBA00029447"/>
    </source>
</evidence>
<dbReference type="Proteomes" id="UP001156690">
    <property type="component" value="Unassembled WGS sequence"/>
</dbReference>
<dbReference type="PROSITE" id="PS50885">
    <property type="entry name" value="HAMP"/>
    <property type="match status" value="1"/>
</dbReference>
<reference evidence="11" key="1">
    <citation type="journal article" date="2019" name="Int. J. Syst. Evol. Microbiol.">
        <title>The Global Catalogue of Microorganisms (GCM) 10K type strain sequencing project: providing services to taxonomists for standard genome sequencing and annotation.</title>
        <authorList>
            <consortium name="The Broad Institute Genomics Platform"/>
            <consortium name="The Broad Institute Genome Sequencing Center for Infectious Disease"/>
            <person name="Wu L."/>
            <person name="Ma J."/>
        </authorList>
    </citation>
    <scope>NUCLEOTIDE SEQUENCE [LARGE SCALE GENOMIC DNA]</scope>
    <source>
        <strain evidence="11">NBRC 15640</strain>
    </source>
</reference>
<dbReference type="InterPro" id="IPR004089">
    <property type="entry name" value="MCPsignal_dom"/>
</dbReference>
<dbReference type="CDD" id="cd11386">
    <property type="entry name" value="MCP_signal"/>
    <property type="match status" value="1"/>
</dbReference>
<dbReference type="GO" id="GO:0016020">
    <property type="term" value="C:membrane"/>
    <property type="evidence" value="ECO:0007669"/>
    <property type="project" value="UniProtKB-SubCell"/>
</dbReference>
<dbReference type="Pfam" id="PF00672">
    <property type="entry name" value="HAMP"/>
    <property type="match status" value="1"/>
</dbReference>
<accession>A0AAV5NKX8</accession>
<keyword evidence="4" id="KW-0472">Membrane</keyword>
<dbReference type="SMART" id="SM00283">
    <property type="entry name" value="MA"/>
    <property type="match status" value="1"/>
</dbReference>
<comment type="subcellular location">
    <subcellularLocation>
        <location evidence="1">Membrane</location>
        <topology evidence="1">Multi-pass membrane protein</topology>
    </subcellularLocation>
</comment>
<evidence type="ECO:0000256" key="5">
    <source>
        <dbReference type="ARBA" id="ARBA00023224"/>
    </source>
</evidence>
<dbReference type="AlphaFoldDB" id="A0AAV5NKX8"/>
<dbReference type="EMBL" id="BSNX01000003">
    <property type="protein sequence ID" value="GLQ71235.1"/>
    <property type="molecule type" value="Genomic_DNA"/>
</dbReference>
<evidence type="ECO:0000256" key="1">
    <source>
        <dbReference type="ARBA" id="ARBA00004141"/>
    </source>
</evidence>
<keyword evidence="5 7" id="KW-0807">Transducer</keyword>
<dbReference type="PANTHER" id="PTHR32089">
    <property type="entry name" value="METHYL-ACCEPTING CHEMOTAXIS PROTEIN MCPB"/>
    <property type="match status" value="1"/>
</dbReference>
<dbReference type="GO" id="GO:0006935">
    <property type="term" value="P:chemotaxis"/>
    <property type="evidence" value="ECO:0007669"/>
    <property type="project" value="InterPro"/>
</dbReference>
<dbReference type="Pfam" id="PF00015">
    <property type="entry name" value="MCPsignal"/>
    <property type="match status" value="1"/>
</dbReference>
<dbReference type="GO" id="GO:0007165">
    <property type="term" value="P:signal transduction"/>
    <property type="evidence" value="ECO:0007669"/>
    <property type="project" value="UniProtKB-KW"/>
</dbReference>
<evidence type="ECO:0000313" key="11">
    <source>
        <dbReference type="Proteomes" id="UP001156690"/>
    </source>
</evidence>
<keyword evidence="2" id="KW-0812">Transmembrane</keyword>
<evidence type="ECO:0000256" key="3">
    <source>
        <dbReference type="ARBA" id="ARBA00022989"/>
    </source>
</evidence>
<evidence type="ECO:0000313" key="10">
    <source>
        <dbReference type="EMBL" id="GLQ71235.1"/>
    </source>
</evidence>
<comment type="caution">
    <text evidence="10">The sequence shown here is derived from an EMBL/GenBank/DDBJ whole genome shotgun (WGS) entry which is preliminary data.</text>
</comment>
<dbReference type="PRINTS" id="PR00260">
    <property type="entry name" value="CHEMTRNSDUCR"/>
</dbReference>
<feature type="domain" description="Methyl-accepting transducer" evidence="8">
    <location>
        <begin position="270"/>
        <end position="506"/>
    </location>
</feature>
<gene>
    <name evidence="10" type="ORF">GCM10007932_05950</name>
</gene>
<dbReference type="GO" id="GO:0004888">
    <property type="term" value="F:transmembrane signaling receptor activity"/>
    <property type="evidence" value="ECO:0007669"/>
    <property type="project" value="InterPro"/>
</dbReference>
<dbReference type="SMART" id="SM00304">
    <property type="entry name" value="HAMP"/>
    <property type="match status" value="1"/>
</dbReference>
<protein>
    <submittedName>
        <fullName evidence="10">Methyl-accepting chemotaxis protein</fullName>
    </submittedName>
</protein>
<proteinExistence type="inferred from homology"/>
<evidence type="ECO:0000256" key="7">
    <source>
        <dbReference type="PROSITE-ProRule" id="PRU00284"/>
    </source>
</evidence>
<dbReference type="InterPro" id="IPR003660">
    <property type="entry name" value="HAMP_dom"/>
</dbReference>
<keyword evidence="3" id="KW-1133">Transmembrane helix</keyword>
<dbReference type="Gene3D" id="1.10.287.950">
    <property type="entry name" value="Methyl-accepting chemotaxis protein"/>
    <property type="match status" value="1"/>
</dbReference>
<evidence type="ECO:0000256" key="4">
    <source>
        <dbReference type="ARBA" id="ARBA00023136"/>
    </source>
</evidence>
<evidence type="ECO:0000256" key="2">
    <source>
        <dbReference type="ARBA" id="ARBA00022692"/>
    </source>
</evidence>
<evidence type="ECO:0000259" key="9">
    <source>
        <dbReference type="PROSITE" id="PS50885"/>
    </source>
</evidence>